<feature type="binding site" evidence="9">
    <location>
        <position position="364"/>
    </location>
    <ligand>
        <name>phosphoenolpyruvate</name>
        <dbReference type="ChEBI" id="CHEBI:58702"/>
    </ligand>
</feature>
<comment type="similarity">
    <text evidence="3 9">Belongs to the EPSP synthase family.</text>
</comment>
<feature type="binding site" evidence="9">
    <location>
        <position position="333"/>
    </location>
    <ligand>
        <name>3-phosphoshikimate</name>
        <dbReference type="ChEBI" id="CHEBI:145989"/>
    </ligand>
</feature>
<dbReference type="FunFam" id="3.65.10.10:FF:000006">
    <property type="entry name" value="3-phosphoshikimate 1-carboxyvinyltransferase"/>
    <property type="match status" value="1"/>
</dbReference>
<keyword evidence="12" id="KW-1185">Reference proteome</keyword>
<dbReference type="Proteomes" id="UP000539372">
    <property type="component" value="Unassembled WGS sequence"/>
</dbReference>
<evidence type="ECO:0000256" key="4">
    <source>
        <dbReference type="ARBA" id="ARBA00022490"/>
    </source>
</evidence>
<feature type="binding site" evidence="9">
    <location>
        <position position="34"/>
    </location>
    <ligand>
        <name>3-phosphoshikimate</name>
        <dbReference type="ChEBI" id="CHEBI:145989"/>
    </ligand>
</feature>
<dbReference type="HAMAP" id="MF_00210">
    <property type="entry name" value="EPSP_synth"/>
    <property type="match status" value="1"/>
</dbReference>
<comment type="caution">
    <text evidence="9">Lacks conserved residue(s) required for the propagation of feature annotation.</text>
</comment>
<gene>
    <name evidence="9 11" type="primary">aroA</name>
    <name evidence="11" type="ORF">HH303_09790</name>
</gene>
<feature type="binding site" evidence="9">
    <location>
        <position position="182"/>
    </location>
    <ligand>
        <name>phosphoenolpyruvate</name>
        <dbReference type="ChEBI" id="CHEBI:58702"/>
    </ligand>
</feature>
<dbReference type="Pfam" id="PF00275">
    <property type="entry name" value="EPSP_synthase"/>
    <property type="match status" value="1"/>
</dbReference>
<comment type="caution">
    <text evidence="11">The sequence shown here is derived from an EMBL/GenBank/DDBJ whole genome shotgun (WGS) entry which is preliminary data.</text>
</comment>
<dbReference type="CDD" id="cd01556">
    <property type="entry name" value="EPSP_synthase"/>
    <property type="match status" value="1"/>
</dbReference>
<feature type="binding site" evidence="9">
    <location>
        <position position="35"/>
    </location>
    <ligand>
        <name>3-phosphoshikimate</name>
        <dbReference type="ChEBI" id="CHEBI:145989"/>
    </ligand>
</feature>
<feature type="binding site" evidence="9">
    <location>
        <position position="34"/>
    </location>
    <ligand>
        <name>phosphoenolpyruvate</name>
        <dbReference type="ChEBI" id="CHEBI:58702"/>
    </ligand>
</feature>
<feature type="binding site" evidence="9">
    <location>
        <position position="408"/>
    </location>
    <ligand>
        <name>phosphoenolpyruvate</name>
        <dbReference type="ChEBI" id="CHEBI:58702"/>
    </ligand>
</feature>
<evidence type="ECO:0000256" key="2">
    <source>
        <dbReference type="ARBA" id="ARBA00004811"/>
    </source>
</evidence>
<feature type="binding site" evidence="9">
    <location>
        <position position="180"/>
    </location>
    <ligand>
        <name>3-phosphoshikimate</name>
        <dbReference type="ChEBI" id="CHEBI:145989"/>
    </ligand>
</feature>
<dbReference type="AlphaFoldDB" id="A0A7Y0HGV9"/>
<dbReference type="NCBIfam" id="TIGR01356">
    <property type="entry name" value="aroA"/>
    <property type="match status" value="1"/>
</dbReference>
<dbReference type="GO" id="GO:0009423">
    <property type="term" value="P:chorismate biosynthetic process"/>
    <property type="evidence" value="ECO:0007669"/>
    <property type="project" value="UniProtKB-UniRule"/>
</dbReference>
<dbReference type="GO" id="GO:0008652">
    <property type="term" value="P:amino acid biosynthetic process"/>
    <property type="evidence" value="ECO:0007669"/>
    <property type="project" value="UniProtKB-KW"/>
</dbReference>
<dbReference type="InterPro" id="IPR036968">
    <property type="entry name" value="Enolpyruvate_Tfrase_sf"/>
</dbReference>
<evidence type="ECO:0000256" key="8">
    <source>
        <dbReference type="ARBA" id="ARBA00044633"/>
    </source>
</evidence>
<evidence type="ECO:0000256" key="1">
    <source>
        <dbReference type="ARBA" id="ARBA00002174"/>
    </source>
</evidence>
<feature type="binding site" evidence="9">
    <location>
        <position position="107"/>
    </location>
    <ligand>
        <name>phosphoenolpyruvate</name>
        <dbReference type="ChEBI" id="CHEBI:58702"/>
    </ligand>
</feature>
<comment type="subunit">
    <text evidence="9">Monomer.</text>
</comment>
<evidence type="ECO:0000313" key="12">
    <source>
        <dbReference type="Proteomes" id="UP000539372"/>
    </source>
</evidence>
<dbReference type="EMBL" id="JABBNT010000003">
    <property type="protein sequence ID" value="NMM44769.1"/>
    <property type="molecule type" value="Genomic_DNA"/>
</dbReference>
<feature type="binding site" evidence="9">
    <location>
        <position position="360"/>
    </location>
    <ligand>
        <name>3-phosphoshikimate</name>
        <dbReference type="ChEBI" id="CHEBI:145989"/>
    </ligand>
</feature>
<dbReference type="PROSITE" id="PS00104">
    <property type="entry name" value="EPSP_SYNTHASE_1"/>
    <property type="match status" value="1"/>
</dbReference>
<organism evidence="11 12">
    <name type="scientific">Pacificispira spongiicola</name>
    <dbReference type="NCBI Taxonomy" id="2729598"/>
    <lineage>
        <taxon>Bacteria</taxon>
        <taxon>Pseudomonadati</taxon>
        <taxon>Pseudomonadota</taxon>
        <taxon>Alphaproteobacteria</taxon>
        <taxon>Rhodospirillales</taxon>
        <taxon>Rhodospirillaceae</taxon>
        <taxon>Pacificispira</taxon>
    </lineage>
</organism>
<dbReference type="RefSeq" id="WP_169625166.1">
    <property type="nucleotide sequence ID" value="NZ_JABBNT010000003.1"/>
</dbReference>
<dbReference type="PANTHER" id="PTHR21090:SF5">
    <property type="entry name" value="PENTAFUNCTIONAL AROM POLYPEPTIDE"/>
    <property type="match status" value="1"/>
</dbReference>
<evidence type="ECO:0000259" key="10">
    <source>
        <dbReference type="Pfam" id="PF00275"/>
    </source>
</evidence>
<feature type="binding site" evidence="9">
    <location>
        <position position="182"/>
    </location>
    <ligand>
        <name>3-phosphoshikimate</name>
        <dbReference type="ChEBI" id="CHEBI:145989"/>
    </ligand>
</feature>
<dbReference type="InterPro" id="IPR023193">
    <property type="entry name" value="EPSP_synthase_CS"/>
</dbReference>
<evidence type="ECO:0000256" key="3">
    <source>
        <dbReference type="ARBA" id="ARBA00009948"/>
    </source>
</evidence>
<dbReference type="EC" id="2.5.1.19" evidence="9"/>
<dbReference type="UniPathway" id="UPA00053">
    <property type="reaction ID" value="UER00089"/>
</dbReference>
<dbReference type="GO" id="GO:0009073">
    <property type="term" value="P:aromatic amino acid family biosynthetic process"/>
    <property type="evidence" value="ECO:0007669"/>
    <property type="project" value="UniProtKB-KW"/>
</dbReference>
<dbReference type="PROSITE" id="PS00885">
    <property type="entry name" value="EPSP_SYNTHASE_2"/>
    <property type="match status" value="1"/>
</dbReference>
<keyword evidence="4 9" id="KW-0963">Cytoplasm</keyword>
<dbReference type="GO" id="GO:0005737">
    <property type="term" value="C:cytoplasm"/>
    <property type="evidence" value="ECO:0007669"/>
    <property type="project" value="UniProtKB-SubCell"/>
</dbReference>
<evidence type="ECO:0000313" key="11">
    <source>
        <dbReference type="EMBL" id="NMM44769.1"/>
    </source>
</evidence>
<reference evidence="11 12" key="1">
    <citation type="submission" date="2020-04" db="EMBL/GenBank/DDBJ databases">
        <title>Rhodospirillaceae bacterium KN72 isolated from deep sea.</title>
        <authorList>
            <person name="Zhang D.-C."/>
        </authorList>
    </citation>
    <scope>NUCLEOTIDE SEQUENCE [LARGE SCALE GENOMIC DNA]</scope>
    <source>
        <strain evidence="11 12">KN72</strain>
    </source>
</reference>
<dbReference type="SUPFAM" id="SSF55205">
    <property type="entry name" value="EPT/RTPC-like"/>
    <property type="match status" value="1"/>
</dbReference>
<feature type="binding site" evidence="9">
    <location>
        <position position="135"/>
    </location>
    <ligand>
        <name>phosphoenolpyruvate</name>
        <dbReference type="ChEBI" id="CHEBI:58702"/>
    </ligand>
</feature>
<protein>
    <recommendedName>
        <fullName evidence="9">3-phosphoshikimate 1-carboxyvinyltransferase</fullName>
        <ecNumber evidence="9">2.5.1.19</ecNumber>
    </recommendedName>
    <alternativeName>
        <fullName evidence="9">5-enolpyruvylshikimate-3-phosphate synthase</fullName>
        <shortName evidence="9">EPSP synthase</shortName>
        <shortName evidence="9">EPSPS</shortName>
    </alternativeName>
</protein>
<evidence type="ECO:0000256" key="6">
    <source>
        <dbReference type="ARBA" id="ARBA00022679"/>
    </source>
</evidence>
<dbReference type="PIRSF" id="PIRSF000505">
    <property type="entry name" value="EPSPS"/>
    <property type="match status" value="1"/>
</dbReference>
<comment type="pathway">
    <text evidence="2 9">Metabolic intermediate biosynthesis; chorismate biosynthesis; chorismate from D-erythrose 4-phosphate and phosphoenolpyruvate: step 6/7.</text>
</comment>
<feature type="domain" description="Enolpyruvate transferase" evidence="10">
    <location>
        <begin position="19"/>
        <end position="440"/>
    </location>
</feature>
<comment type="function">
    <text evidence="1 9">Catalyzes the transfer of the enolpyruvyl moiety of phosphoenolpyruvate (PEP) to the 5-hydroxyl of shikimate-3-phosphate (S3P) to produce enolpyruvyl shikimate-3-phosphate and inorganic phosphate.</text>
</comment>
<feature type="active site" description="Proton acceptor" evidence="9">
    <location>
        <position position="333"/>
    </location>
</feature>
<proteinExistence type="inferred from homology"/>
<keyword evidence="6 9" id="KW-0808">Transferase</keyword>
<keyword evidence="5 9" id="KW-0028">Amino-acid biosynthesis</keyword>
<dbReference type="FunFam" id="3.65.10.10:FF:000005">
    <property type="entry name" value="3-phosphoshikimate 1-carboxyvinyltransferase"/>
    <property type="match status" value="1"/>
</dbReference>
<evidence type="ECO:0000256" key="9">
    <source>
        <dbReference type="HAMAP-Rule" id="MF_00210"/>
    </source>
</evidence>
<dbReference type="InterPro" id="IPR006264">
    <property type="entry name" value="EPSP_synthase"/>
</dbReference>
<sequence length="450" mass="47050">MSESKHSAANTAAAPLTVRACGPLSGTARVPGDKSISHRSVMLGALAVGETRITGLLEGEDVLATAEAFRRLGAQVERQDSGEWVVNGVGLGALKEPDDILDMGNSGTAARLLMGILAGQPIRTFLTGDASLRSRPMKRVIDPLTAMGARVYSREGGRMPLMIQGADMVLPITYELPVASAQVKSAVLLAGLTARGETAVIESVATRDHTERMLTHFGGTVSREELSGGAARIAVQGEPELTGADIVVPADPSSAAFPLVAALLVPGSEVRLPNIGMNPTRTGLIQTLIEMGGDIAIENERVAGGEPVADLLVRHSSLRGVAVPPDRAASMIDEYPILSVAAAQAEGKTVMRGVEELRVKESDRIAVMVAGLRANGVAVSDGEDWMEVEGRPGDVPGGATVATHLDHRIAMSFYVLGLIAKKPVTIDDEAPIRTSFPNFRTLMQGLGAEA</sequence>
<name>A0A7Y0HGV9_9PROT</name>
<dbReference type="PANTHER" id="PTHR21090">
    <property type="entry name" value="AROM/DEHYDROQUINATE SYNTHASE"/>
    <property type="match status" value="1"/>
</dbReference>
<evidence type="ECO:0000256" key="5">
    <source>
        <dbReference type="ARBA" id="ARBA00022605"/>
    </source>
</evidence>
<dbReference type="GO" id="GO:0003866">
    <property type="term" value="F:3-phosphoshikimate 1-carboxyvinyltransferase activity"/>
    <property type="evidence" value="ECO:0007669"/>
    <property type="project" value="UniProtKB-UniRule"/>
</dbReference>
<accession>A0A7Y0HGV9</accession>
<dbReference type="InterPro" id="IPR013792">
    <property type="entry name" value="RNA3'P_cycl/enolpyr_Trfase_a/b"/>
</dbReference>
<keyword evidence="7 9" id="KW-0057">Aromatic amino acid biosynthesis</keyword>
<dbReference type="Gene3D" id="3.65.10.10">
    <property type="entry name" value="Enolpyruvate transferase domain"/>
    <property type="match status" value="2"/>
</dbReference>
<comment type="subcellular location">
    <subcellularLocation>
        <location evidence="9">Cytoplasm</location>
    </subcellularLocation>
</comment>
<feature type="binding site" evidence="9">
    <location>
        <position position="39"/>
    </location>
    <ligand>
        <name>3-phosphoshikimate</name>
        <dbReference type="ChEBI" id="CHEBI:145989"/>
    </ligand>
</feature>
<dbReference type="InterPro" id="IPR001986">
    <property type="entry name" value="Enolpyruvate_Tfrase_dom"/>
</dbReference>
<comment type="catalytic activity">
    <reaction evidence="8">
        <text>3-phosphoshikimate + phosphoenolpyruvate = 5-O-(1-carboxyvinyl)-3-phosphoshikimate + phosphate</text>
        <dbReference type="Rhea" id="RHEA:21256"/>
        <dbReference type="ChEBI" id="CHEBI:43474"/>
        <dbReference type="ChEBI" id="CHEBI:57701"/>
        <dbReference type="ChEBI" id="CHEBI:58702"/>
        <dbReference type="ChEBI" id="CHEBI:145989"/>
        <dbReference type="EC" id="2.5.1.19"/>
    </reaction>
    <physiologicalReaction direction="left-to-right" evidence="8">
        <dbReference type="Rhea" id="RHEA:21257"/>
    </physiologicalReaction>
</comment>
<evidence type="ECO:0000256" key="7">
    <source>
        <dbReference type="ARBA" id="ARBA00023141"/>
    </source>
</evidence>